<evidence type="ECO:0000256" key="1">
    <source>
        <dbReference type="ARBA" id="ARBA00007039"/>
    </source>
</evidence>
<dbReference type="CDD" id="cd07017">
    <property type="entry name" value="S14_ClpP_2"/>
    <property type="match status" value="1"/>
</dbReference>
<evidence type="ECO:0000259" key="5">
    <source>
        <dbReference type="Pfam" id="PF10559"/>
    </source>
</evidence>
<feature type="transmembrane region" description="Helical" evidence="4">
    <location>
        <begin position="399"/>
        <end position="422"/>
    </location>
</feature>
<dbReference type="InterPro" id="IPR023201">
    <property type="entry name" value="SecY_dom_sf"/>
</dbReference>
<keyword evidence="4" id="KW-0472">Membrane</keyword>
<evidence type="ECO:0000256" key="2">
    <source>
        <dbReference type="RuleBase" id="RU004349"/>
    </source>
</evidence>
<feature type="transmembrane region" description="Helical" evidence="4">
    <location>
        <begin position="469"/>
        <end position="493"/>
    </location>
</feature>
<comment type="caution">
    <text evidence="6">The sequence shown here is derived from an EMBL/GenBank/DDBJ whole genome shotgun (WGS) entry which is preliminary data.</text>
</comment>
<dbReference type="InterPro" id="IPR001907">
    <property type="entry name" value="ClpP"/>
</dbReference>
<evidence type="ECO:0000256" key="4">
    <source>
        <dbReference type="SAM" id="Phobius"/>
    </source>
</evidence>
<feature type="transmembrane region" description="Helical" evidence="4">
    <location>
        <begin position="130"/>
        <end position="150"/>
    </location>
</feature>
<dbReference type="InterPro" id="IPR023562">
    <property type="entry name" value="ClpP/TepA"/>
</dbReference>
<dbReference type="EMBL" id="JABMIG020000004">
    <property type="protein sequence ID" value="KAL3805081.1"/>
    <property type="molecule type" value="Genomic_DNA"/>
</dbReference>
<dbReference type="Pfam" id="PF10559">
    <property type="entry name" value="Plug_translocon"/>
    <property type="match status" value="1"/>
</dbReference>
<keyword evidence="4" id="KW-1133">Transmembrane helix</keyword>
<dbReference type="Pfam" id="PF00344">
    <property type="entry name" value="SecY"/>
    <property type="match status" value="1"/>
</dbReference>
<accession>A0ABD3QZC6</accession>
<dbReference type="SUPFAM" id="SSF103491">
    <property type="entry name" value="Preprotein translocase SecY subunit"/>
    <property type="match status" value="1"/>
</dbReference>
<dbReference type="AlphaFoldDB" id="A0ABD3QZC6"/>
<feature type="transmembrane region" description="Helical" evidence="4">
    <location>
        <begin position="228"/>
        <end position="249"/>
    </location>
</feature>
<dbReference type="Pfam" id="PF00574">
    <property type="entry name" value="CLP_protease"/>
    <property type="match status" value="1"/>
</dbReference>
<name>A0ABD3QZC6_9STRA</name>
<dbReference type="InterPro" id="IPR029045">
    <property type="entry name" value="ClpP/crotonase-like_dom_sf"/>
</dbReference>
<dbReference type="InterPro" id="IPR002208">
    <property type="entry name" value="SecY/SEC61-alpha"/>
</dbReference>
<feature type="region of interest" description="Disordered" evidence="3">
    <location>
        <begin position="740"/>
        <end position="784"/>
    </location>
</feature>
<dbReference type="PANTHER" id="PTHR10906">
    <property type="entry name" value="SECY/SEC61-ALPHA FAMILY MEMBER"/>
    <property type="match status" value="1"/>
</dbReference>
<comment type="similarity">
    <text evidence="1">Belongs to the peptidase S14 family.</text>
</comment>
<evidence type="ECO:0000313" key="6">
    <source>
        <dbReference type="EMBL" id="KAL3805081.1"/>
    </source>
</evidence>
<keyword evidence="7" id="KW-1185">Reference proteome</keyword>
<feature type="transmembrane region" description="Helical" evidence="4">
    <location>
        <begin position="99"/>
        <end position="118"/>
    </location>
</feature>
<reference evidence="6 7" key="1">
    <citation type="journal article" date="2020" name="G3 (Bethesda)">
        <title>Improved Reference Genome for Cyclotella cryptica CCMP332, a Model for Cell Wall Morphogenesis, Salinity Adaptation, and Lipid Production in Diatoms (Bacillariophyta).</title>
        <authorList>
            <person name="Roberts W.R."/>
            <person name="Downey K.M."/>
            <person name="Ruck E.C."/>
            <person name="Traller J.C."/>
            <person name="Alverson A.J."/>
        </authorList>
    </citation>
    <scope>NUCLEOTIDE SEQUENCE [LARGE SCALE GENOMIC DNA]</scope>
    <source>
        <strain evidence="6 7">CCMP332</strain>
    </source>
</reference>
<proteinExistence type="inferred from homology"/>
<comment type="similarity">
    <text evidence="2">Belongs to the SecY/SEC61-alpha family.</text>
</comment>
<feature type="transmembrane region" description="Helical" evidence="4">
    <location>
        <begin position="345"/>
        <end position="363"/>
    </location>
</feature>
<dbReference type="FunFam" id="1.10.3370.10:FF:000009">
    <property type="entry name" value="Pretranslocation protein, alpha subunit, putative"/>
    <property type="match status" value="1"/>
</dbReference>
<gene>
    <name evidence="6" type="ORF">HJC23_003309</name>
</gene>
<dbReference type="InterPro" id="IPR019561">
    <property type="entry name" value="Translocon_Sec61/SecY_plug_dom"/>
</dbReference>
<dbReference type="PRINTS" id="PR00127">
    <property type="entry name" value="CLPPROTEASEP"/>
</dbReference>
<evidence type="ECO:0000313" key="7">
    <source>
        <dbReference type="Proteomes" id="UP001516023"/>
    </source>
</evidence>
<dbReference type="NCBIfam" id="TIGR00967">
    <property type="entry name" value="3a0501s007"/>
    <property type="match status" value="1"/>
</dbReference>
<feature type="domain" description="Translocon Sec61/SecY plug" evidence="5">
    <location>
        <begin position="42"/>
        <end position="58"/>
    </location>
</feature>
<sequence>MTFLHLLRPIMPLLPEVAKPTSRVTREDKFMWTAVALGVYMSSDPFYWMRVILASNRGTLMELGVSPLVTTGMVLQLLAGSKVIEFNPDDKEDRVLFTGAQKAVGLLVTLAMATAYVMSGMYGDVGAIGMGNGILIVAQLFMSGIVLLLLDELLQKGYGYGSGISLFIAAHISETILWKAFSPTTINIGNGTEFEGAVLAFFHLIIVRPNKLLAIREGLYRQHLPNMTNLLSTCLVFALCIYMQGWRVYLNVKLGKARGAEQKYPIKLFYTSNMPIILQTAFVSNLYFVSQMLYNKAPKSILSKIVGQWEAAPPALASSTHLVPVSGLAYYVSPPTTLSAMFRDPFHAIFYLMFTLTACAIFGKMWTEVSGTSVRDVSRKMREQQIVMKGHRESATAKILARYIPIAAALGGICIGLLTVLADYMGSIGSGTGILLTVTIIYEFYEAFMQENQDALRALGYKFVVSNRSFKYTMAIPKFFTCLFLASSVSAFITPNHHGSMSLLVNEVRGKDGRSLALAVKRSPILMPTTEPLVPYKAPGSSYASFIGLKSSQLRNGKLWISQFIDDEASNSVISSLLYIQSEAKKERIELFLNIPGAVLRPALAIYDAINELKADGVQIATTNVAMCAGIGALIAGAGTKGHRKSMPNARFLLQKTGIDGVFRGQASDIALEVANVKKWNEKINGEFAKVTGQSMDRIDNDLRRDFYLSSDEAVRYGLIDEVLMPTSSKRQPATTQMLDLGVFQSGQKYQGGGKSTRNEEQYQPPRREQKRGSDDDGPTIGKA</sequence>
<keyword evidence="4" id="KW-0812">Transmembrane</keyword>
<organism evidence="6 7">
    <name type="scientific">Cyclotella cryptica</name>
    <dbReference type="NCBI Taxonomy" id="29204"/>
    <lineage>
        <taxon>Eukaryota</taxon>
        <taxon>Sar</taxon>
        <taxon>Stramenopiles</taxon>
        <taxon>Ochrophyta</taxon>
        <taxon>Bacillariophyta</taxon>
        <taxon>Coscinodiscophyceae</taxon>
        <taxon>Thalassiosirophycidae</taxon>
        <taxon>Stephanodiscales</taxon>
        <taxon>Stephanodiscaceae</taxon>
        <taxon>Cyclotella</taxon>
    </lineage>
</organism>
<feature type="transmembrane region" description="Helical" evidence="4">
    <location>
        <begin position="311"/>
        <end position="333"/>
    </location>
</feature>
<feature type="transmembrane region" description="Helical" evidence="4">
    <location>
        <begin position="269"/>
        <end position="290"/>
    </location>
</feature>
<dbReference type="Proteomes" id="UP001516023">
    <property type="component" value="Unassembled WGS sequence"/>
</dbReference>
<dbReference type="SUPFAM" id="SSF52096">
    <property type="entry name" value="ClpP/crotonase"/>
    <property type="match status" value="1"/>
</dbReference>
<evidence type="ECO:0000256" key="3">
    <source>
        <dbReference type="SAM" id="MobiDB-lite"/>
    </source>
</evidence>
<dbReference type="Gene3D" id="1.10.3370.10">
    <property type="entry name" value="SecY subunit domain"/>
    <property type="match status" value="1"/>
</dbReference>
<dbReference type="Gene3D" id="3.90.226.10">
    <property type="entry name" value="2-enoyl-CoA Hydratase, Chain A, domain 1"/>
    <property type="match status" value="1"/>
</dbReference>
<feature type="compositionally biased region" description="Basic and acidic residues" evidence="3">
    <location>
        <begin position="757"/>
        <end position="775"/>
    </location>
</feature>
<feature type="transmembrane region" description="Helical" evidence="4">
    <location>
        <begin position="188"/>
        <end position="207"/>
    </location>
</feature>
<feature type="transmembrane region" description="Helical" evidence="4">
    <location>
        <begin position="428"/>
        <end position="448"/>
    </location>
</feature>
<protein>
    <recommendedName>
        <fullName evidence="5">Translocon Sec61/SecY plug domain-containing protein</fullName>
    </recommendedName>
</protein>